<accession>A0A450S002</accession>
<evidence type="ECO:0000313" key="2">
    <source>
        <dbReference type="EMBL" id="VFJ50695.1"/>
    </source>
</evidence>
<dbReference type="Gene3D" id="3.40.50.1010">
    <property type="entry name" value="5'-nuclease"/>
    <property type="match status" value="1"/>
</dbReference>
<dbReference type="InterPro" id="IPR029060">
    <property type="entry name" value="PIN-like_dom_sf"/>
</dbReference>
<reference evidence="1" key="1">
    <citation type="submission" date="2019-02" db="EMBL/GenBank/DDBJ databases">
        <authorList>
            <person name="Gruber-Vodicka R. H."/>
            <person name="Seah K. B. B."/>
        </authorList>
    </citation>
    <scope>NUCLEOTIDE SEQUENCE</scope>
    <source>
        <strain evidence="2">BECK_BZ106</strain>
        <strain evidence="1">BECK_BZ15</strain>
    </source>
</reference>
<gene>
    <name evidence="1" type="ORF">BECKFW1821A_GA0114235_100850</name>
    <name evidence="2" type="ORF">BECKFW1821B_GA0114236_100744</name>
</gene>
<proteinExistence type="predicted"/>
<evidence type="ECO:0000313" key="1">
    <source>
        <dbReference type="EMBL" id="VFJ44879.1"/>
    </source>
</evidence>
<sequence length="156" mass="17256">MRATVYVESSVISYLTSRPSRDVVIAARQAITGEWWDEHRSQYEVFISALVEDEISQGDLEAAERRLALVDDIPALDITDQANILAKDLITKGAMPKNSKEDALHLGIATAAGMDYLLTWNFKHINNVETKGAIARVVRKHGFVCPMLCSPEELGA</sequence>
<dbReference type="AlphaFoldDB" id="A0A450S002"/>
<dbReference type="EMBL" id="CAADFD010000007">
    <property type="protein sequence ID" value="VFJ50695.1"/>
    <property type="molecule type" value="Genomic_DNA"/>
</dbReference>
<dbReference type="EMBL" id="CAADEW010000008">
    <property type="protein sequence ID" value="VFJ44879.1"/>
    <property type="molecule type" value="Genomic_DNA"/>
</dbReference>
<dbReference type="CDD" id="cd18687">
    <property type="entry name" value="PIN_VapC-like"/>
    <property type="match status" value="1"/>
</dbReference>
<organism evidence="1">
    <name type="scientific">Candidatus Kentrum sp. FW</name>
    <dbReference type="NCBI Taxonomy" id="2126338"/>
    <lineage>
        <taxon>Bacteria</taxon>
        <taxon>Pseudomonadati</taxon>
        <taxon>Pseudomonadota</taxon>
        <taxon>Gammaproteobacteria</taxon>
        <taxon>Candidatus Kentrum</taxon>
    </lineage>
</organism>
<name>A0A450S002_9GAMM</name>
<evidence type="ECO:0008006" key="3">
    <source>
        <dbReference type="Google" id="ProtNLM"/>
    </source>
</evidence>
<protein>
    <recommendedName>
        <fullName evidence="3">PIN domain-containing protein</fullName>
    </recommendedName>
</protein>
<dbReference type="SUPFAM" id="SSF88723">
    <property type="entry name" value="PIN domain-like"/>
    <property type="match status" value="1"/>
</dbReference>